<feature type="region of interest" description="Disordered" evidence="1">
    <location>
        <begin position="46"/>
        <end position="98"/>
    </location>
</feature>
<feature type="chain" id="PRO_5044824952" evidence="2">
    <location>
        <begin position="38"/>
        <end position="98"/>
    </location>
</feature>
<proteinExistence type="predicted"/>
<evidence type="ECO:0000313" key="4">
    <source>
        <dbReference type="Proteomes" id="UP001634007"/>
    </source>
</evidence>
<feature type="signal peptide" evidence="2">
    <location>
        <begin position="1"/>
        <end position="37"/>
    </location>
</feature>
<name>A0ABD3INH4_EUCGL</name>
<reference evidence="3 4" key="1">
    <citation type="submission" date="2024-11" db="EMBL/GenBank/DDBJ databases">
        <title>Chromosome-level genome assembly of Eucalyptus globulus Labill. provides insights into its genome evolution.</title>
        <authorList>
            <person name="Li X."/>
        </authorList>
    </citation>
    <scope>NUCLEOTIDE SEQUENCE [LARGE SCALE GENOMIC DNA]</scope>
    <source>
        <strain evidence="3">CL2024</strain>
        <tissue evidence="3">Fresh tender leaves</tissue>
    </source>
</reference>
<dbReference type="PANTHER" id="PTHR34545:SF8">
    <property type="entry name" value="CLAVATA3_ESR (CLE)-RELATED PROTEIN 21"/>
    <property type="match status" value="1"/>
</dbReference>
<dbReference type="EMBL" id="JBJKBG010000011">
    <property type="protein sequence ID" value="KAL3715686.1"/>
    <property type="molecule type" value="Genomic_DNA"/>
</dbReference>
<feature type="compositionally biased region" description="Basic and acidic residues" evidence="1">
    <location>
        <begin position="70"/>
        <end position="87"/>
    </location>
</feature>
<sequence>MDWLVGRKLQVVGGKRKLACLSLLLLMLLHLEARCYADRHGRAFPRIRGESSSSNRLNSKARFHGSSRGDAQKRDGGDQAFGEEKRRVYTGPNPLHNR</sequence>
<keyword evidence="2" id="KW-0732">Signal</keyword>
<protein>
    <submittedName>
        <fullName evidence="3">Uncharacterized protein</fullName>
    </submittedName>
</protein>
<evidence type="ECO:0000313" key="3">
    <source>
        <dbReference type="EMBL" id="KAL3715686.1"/>
    </source>
</evidence>
<dbReference type="InterPro" id="IPR033249">
    <property type="entry name" value="CLE_plant"/>
</dbReference>
<evidence type="ECO:0000256" key="2">
    <source>
        <dbReference type="SAM" id="SignalP"/>
    </source>
</evidence>
<evidence type="ECO:0000256" key="1">
    <source>
        <dbReference type="SAM" id="MobiDB-lite"/>
    </source>
</evidence>
<dbReference type="Proteomes" id="UP001634007">
    <property type="component" value="Unassembled WGS sequence"/>
</dbReference>
<dbReference type="AlphaFoldDB" id="A0ABD3INH4"/>
<accession>A0ABD3INH4</accession>
<organism evidence="3 4">
    <name type="scientific">Eucalyptus globulus</name>
    <name type="common">Tasmanian blue gum</name>
    <dbReference type="NCBI Taxonomy" id="34317"/>
    <lineage>
        <taxon>Eukaryota</taxon>
        <taxon>Viridiplantae</taxon>
        <taxon>Streptophyta</taxon>
        <taxon>Embryophyta</taxon>
        <taxon>Tracheophyta</taxon>
        <taxon>Spermatophyta</taxon>
        <taxon>Magnoliopsida</taxon>
        <taxon>eudicotyledons</taxon>
        <taxon>Gunneridae</taxon>
        <taxon>Pentapetalae</taxon>
        <taxon>rosids</taxon>
        <taxon>malvids</taxon>
        <taxon>Myrtales</taxon>
        <taxon>Myrtaceae</taxon>
        <taxon>Myrtoideae</taxon>
        <taxon>Eucalypteae</taxon>
        <taxon>Eucalyptus</taxon>
    </lineage>
</organism>
<comment type="caution">
    <text evidence="3">The sequence shown here is derived from an EMBL/GenBank/DDBJ whole genome shotgun (WGS) entry which is preliminary data.</text>
</comment>
<dbReference type="PANTHER" id="PTHR34545">
    <property type="entry name" value="CLAVATA3/ESR (CLE)-RELATED PROTEIN 22"/>
    <property type="match status" value="1"/>
</dbReference>
<keyword evidence="4" id="KW-1185">Reference proteome</keyword>
<gene>
    <name evidence="3" type="ORF">ACJRO7_007426</name>
</gene>